<comment type="caution">
    <text evidence="5">The sequence shown here is derived from an EMBL/GenBank/DDBJ whole genome shotgun (WGS) entry which is preliminary data.</text>
</comment>
<feature type="signal peptide" evidence="2">
    <location>
        <begin position="1"/>
        <end position="19"/>
    </location>
</feature>
<protein>
    <submittedName>
        <fullName evidence="5">Polysaccharide biosynthesis/export family protein</fullName>
    </submittedName>
</protein>
<feature type="chain" id="PRO_5046319879" evidence="2">
    <location>
        <begin position="20"/>
        <end position="564"/>
    </location>
</feature>
<dbReference type="Pfam" id="PF02563">
    <property type="entry name" value="Poly_export"/>
    <property type="match status" value="1"/>
</dbReference>
<name>A0ABV7FU08_9ALTE</name>
<dbReference type="InterPro" id="IPR049712">
    <property type="entry name" value="Poly_export"/>
</dbReference>
<evidence type="ECO:0000256" key="2">
    <source>
        <dbReference type="SAM" id="SignalP"/>
    </source>
</evidence>
<dbReference type="InterPro" id="IPR019554">
    <property type="entry name" value="Soluble_ligand-bd"/>
</dbReference>
<dbReference type="PANTHER" id="PTHR33619:SF3">
    <property type="entry name" value="POLYSACCHARIDE EXPORT PROTEIN GFCE-RELATED"/>
    <property type="match status" value="1"/>
</dbReference>
<proteinExistence type="predicted"/>
<accession>A0ABV7FU08</accession>
<evidence type="ECO:0000259" key="4">
    <source>
        <dbReference type="Pfam" id="PF10531"/>
    </source>
</evidence>
<dbReference type="RefSeq" id="WP_376920091.1">
    <property type="nucleotide sequence ID" value="NZ_JBHRSW010000015.1"/>
</dbReference>
<dbReference type="Proteomes" id="UP001595478">
    <property type="component" value="Unassembled WGS sequence"/>
</dbReference>
<evidence type="ECO:0000259" key="3">
    <source>
        <dbReference type="Pfam" id="PF02563"/>
    </source>
</evidence>
<feature type="domain" description="Soluble ligand binding" evidence="4">
    <location>
        <begin position="459"/>
        <end position="501"/>
    </location>
</feature>
<dbReference type="Pfam" id="PF10531">
    <property type="entry name" value="SLBB"/>
    <property type="match status" value="1"/>
</dbReference>
<evidence type="ECO:0000256" key="1">
    <source>
        <dbReference type="ARBA" id="ARBA00022729"/>
    </source>
</evidence>
<dbReference type="InterPro" id="IPR003715">
    <property type="entry name" value="Poly_export_N"/>
</dbReference>
<evidence type="ECO:0000313" key="5">
    <source>
        <dbReference type="EMBL" id="MFC3121961.1"/>
    </source>
</evidence>
<keyword evidence="6" id="KW-1185">Reference proteome</keyword>
<evidence type="ECO:0000313" key="6">
    <source>
        <dbReference type="Proteomes" id="UP001595478"/>
    </source>
</evidence>
<dbReference type="EMBL" id="JBHRSW010000015">
    <property type="protein sequence ID" value="MFC3121961.1"/>
    <property type="molecule type" value="Genomic_DNA"/>
</dbReference>
<organism evidence="5 6">
    <name type="scientific">Agaribacter flavus</name>
    <dbReference type="NCBI Taxonomy" id="1902781"/>
    <lineage>
        <taxon>Bacteria</taxon>
        <taxon>Pseudomonadati</taxon>
        <taxon>Pseudomonadota</taxon>
        <taxon>Gammaproteobacteria</taxon>
        <taxon>Alteromonadales</taxon>
        <taxon>Alteromonadaceae</taxon>
        <taxon>Agaribacter</taxon>
    </lineage>
</organism>
<keyword evidence="1 2" id="KW-0732">Signal</keyword>
<feature type="domain" description="Polysaccharide export protein N-terminal" evidence="3">
    <location>
        <begin position="83"/>
        <end position="157"/>
    </location>
</feature>
<dbReference type="Gene3D" id="3.10.560.10">
    <property type="entry name" value="Outer membrane lipoprotein wza domain like"/>
    <property type="match status" value="2"/>
</dbReference>
<dbReference type="PANTHER" id="PTHR33619">
    <property type="entry name" value="POLYSACCHARIDE EXPORT PROTEIN GFCE-RELATED"/>
    <property type="match status" value="1"/>
</dbReference>
<gene>
    <name evidence="5" type="ORF">ACFOHL_10040</name>
</gene>
<sequence length="564" mass="62083">MIKNLFVLIIVLIPSLAFGQSNVSQEKENVATVQDLENFINTSEQQTDIGQNIEEGYEQIDEFKPFGHALFDDVNVTQRRVLTNPEYLLAAGDKISVQLWGAVNQSDIHIVDNQLNLFIPNVGPINLQDVTAQNLNQVVSQKIKSVYTDNVNIYVNLLATTPVGVMVSGGVSIPGVYAGTSSDSVLFYLKRAGGIDPKKGSYRSIKIIRNGELLQTIDLYDFLTKGKLVEHAFKDGDVIFASFRGPSVSVTEGETRLSFEFSEDSIRGSDLVELAKPDVSISHIAINGVRDKKPIALYLSRDEFLNFTLRNGDELLFNEDLRPQVISVELSGSYLGPSFYAVPTSTRLSNLLDYVEVDPEQANLQSIYVVRESVKQQQKELLDASLSRLERNVYTAPASSDGEARLRAQEAQLVSQFIERARQIEPTGKVVVSIDGKAANILLEQGDTIVIPPKSDLINISGEVVFPQAIVFNEGASIKDYINWAGGYSDRANQDTIVILHTNGASSIVSLSNTNWFSGQSDYKLAPGDQILVLPKVDEKLMQSVKDITQIIFQIAVAANVAFD</sequence>
<reference evidence="6" key="1">
    <citation type="journal article" date="2019" name="Int. J. Syst. Evol. Microbiol.">
        <title>The Global Catalogue of Microorganisms (GCM) 10K type strain sequencing project: providing services to taxonomists for standard genome sequencing and annotation.</title>
        <authorList>
            <consortium name="The Broad Institute Genomics Platform"/>
            <consortium name="The Broad Institute Genome Sequencing Center for Infectious Disease"/>
            <person name="Wu L."/>
            <person name="Ma J."/>
        </authorList>
    </citation>
    <scope>NUCLEOTIDE SEQUENCE [LARGE SCALE GENOMIC DNA]</scope>
    <source>
        <strain evidence="6">KCTC 52473</strain>
    </source>
</reference>